<sequence>MRTSINRSIGKTPAEIVYGLTLLTPAIWEHQPLTQDIDSETLLKERKNFISEVLPTYRQAAYDLGVKSKSIEALYYNRKVRPRFFKVGDQVLKALAVPYTALSDKNVGPFKISKDCKDGVYEITDTEGRSDLVHADRLVKYNSAWSAIPVVQTGSARSTLSSLIRPFRGKVNEDVLI</sequence>
<dbReference type="OrthoDB" id="5592268at2759"/>
<dbReference type="Proteomes" id="UP000187455">
    <property type="component" value="Unassembled WGS sequence"/>
</dbReference>
<evidence type="ECO:0000313" key="2">
    <source>
        <dbReference type="Proteomes" id="UP000187455"/>
    </source>
</evidence>
<keyword evidence="2" id="KW-1185">Reference proteome</keyword>
<reference evidence="1 2" key="1">
    <citation type="journal article" date="2016" name="Mol. Biol. Evol.">
        <title>Genome-Wide Survey of Gut Fungi (Harpellales) Reveals the First Horizontally Transferred Ubiquitin Gene from a Mosquito Host.</title>
        <authorList>
            <person name="Wang Y."/>
            <person name="White M.M."/>
            <person name="Kvist S."/>
            <person name="Moncalvo J.M."/>
        </authorList>
    </citation>
    <scope>NUCLEOTIDE SEQUENCE [LARGE SCALE GENOMIC DNA]</scope>
    <source>
        <strain evidence="1 2">ALG-7-W6</strain>
    </source>
</reference>
<gene>
    <name evidence="1" type="ORF">AYI68_g5951</name>
</gene>
<comment type="caution">
    <text evidence="1">The sequence shown here is derived from an EMBL/GenBank/DDBJ whole genome shotgun (WGS) entry which is preliminary data.</text>
</comment>
<dbReference type="AlphaFoldDB" id="A0A1R0GSV6"/>
<organism evidence="1 2">
    <name type="scientific">Smittium mucronatum</name>
    <dbReference type="NCBI Taxonomy" id="133383"/>
    <lineage>
        <taxon>Eukaryota</taxon>
        <taxon>Fungi</taxon>
        <taxon>Fungi incertae sedis</taxon>
        <taxon>Zoopagomycota</taxon>
        <taxon>Kickxellomycotina</taxon>
        <taxon>Harpellomycetes</taxon>
        <taxon>Harpellales</taxon>
        <taxon>Legeriomycetaceae</taxon>
        <taxon>Smittium</taxon>
    </lineage>
</organism>
<accession>A0A1R0GSV6</accession>
<evidence type="ECO:0000313" key="1">
    <source>
        <dbReference type="EMBL" id="OLY79966.1"/>
    </source>
</evidence>
<dbReference type="STRING" id="133383.A0A1R0GSV6"/>
<name>A0A1R0GSV6_9FUNG</name>
<protein>
    <submittedName>
        <fullName evidence="1">Uncharacterized protein</fullName>
    </submittedName>
</protein>
<proteinExistence type="predicted"/>
<dbReference type="EMBL" id="LSSL01003913">
    <property type="protein sequence ID" value="OLY79966.1"/>
    <property type="molecule type" value="Genomic_DNA"/>
</dbReference>